<reference evidence="2 3" key="1">
    <citation type="submission" date="2018-10" db="EMBL/GenBank/DDBJ databases">
        <title>Kocuria tytonicola, new bacteria from the preen glands of American barn owls (Tyto furcata).</title>
        <authorList>
            <person name="Braun M.S."/>
            <person name="Wang E."/>
            <person name="Zimmermann S."/>
            <person name="Boutin S."/>
            <person name="Wagner H."/>
            <person name="Wink M."/>
        </authorList>
    </citation>
    <scope>NUCLEOTIDE SEQUENCE [LARGE SCALE GENOMIC DNA]</scope>
    <source>
        <strain evidence="2 3">473</strain>
    </source>
</reference>
<keyword evidence="3" id="KW-1185">Reference proteome</keyword>
<dbReference type="AlphaFoldDB" id="A0A3L9L4Z9"/>
<evidence type="ECO:0000313" key="2">
    <source>
        <dbReference type="EMBL" id="RLY93735.1"/>
    </source>
</evidence>
<evidence type="ECO:0000256" key="1">
    <source>
        <dbReference type="SAM" id="MobiDB-lite"/>
    </source>
</evidence>
<protein>
    <submittedName>
        <fullName evidence="2">Uncharacterized protein</fullName>
    </submittedName>
</protein>
<feature type="region of interest" description="Disordered" evidence="1">
    <location>
        <begin position="1"/>
        <end position="34"/>
    </location>
</feature>
<name>A0A3L9L4Z9_9MICC</name>
<dbReference type="Proteomes" id="UP000277871">
    <property type="component" value="Unassembled WGS sequence"/>
</dbReference>
<accession>A0A3L9L4Z9</accession>
<proteinExistence type="predicted"/>
<comment type="caution">
    <text evidence="2">The sequence shown here is derived from an EMBL/GenBank/DDBJ whole genome shotgun (WGS) entry which is preliminary data.</text>
</comment>
<gene>
    <name evidence="2" type="ORF">EAE32_00285</name>
</gene>
<sequence>MFPDETTENYSMGFTGGFPTGAPEASAIASDASGKGPFTATVGCDGGGSMKLRVDDQKPRDIECTAQPQRIEGIQKIARTGGVKFWIASDKNDGHWKIQLVGARP</sequence>
<evidence type="ECO:0000313" key="3">
    <source>
        <dbReference type="Proteomes" id="UP000277871"/>
    </source>
</evidence>
<dbReference type="EMBL" id="RDEX01000001">
    <property type="protein sequence ID" value="RLY93735.1"/>
    <property type="molecule type" value="Genomic_DNA"/>
</dbReference>
<organism evidence="2 3">
    <name type="scientific">Kocuria tytonicola</name>
    <dbReference type="NCBI Taxonomy" id="2055946"/>
    <lineage>
        <taxon>Bacteria</taxon>
        <taxon>Bacillati</taxon>
        <taxon>Actinomycetota</taxon>
        <taxon>Actinomycetes</taxon>
        <taxon>Micrococcales</taxon>
        <taxon>Micrococcaceae</taxon>
        <taxon>Kocuria</taxon>
    </lineage>
</organism>